<dbReference type="InterPro" id="IPR008978">
    <property type="entry name" value="HSP20-like_chaperone"/>
</dbReference>
<dbReference type="Gene3D" id="2.60.40.790">
    <property type="match status" value="1"/>
</dbReference>
<organism evidence="4 5">
    <name type="scientific">Handelsmanbacteria sp. (strain RIFCSPLOWO2_12_FULL_64_10)</name>
    <dbReference type="NCBI Taxonomy" id="1817868"/>
    <lineage>
        <taxon>Bacteria</taxon>
        <taxon>Candidatus Handelsmaniibacteriota</taxon>
    </lineage>
</organism>
<dbReference type="SUPFAM" id="SSF49764">
    <property type="entry name" value="HSP20-like chaperones"/>
    <property type="match status" value="1"/>
</dbReference>
<sequence length="131" mass="14482">MTTLTKRALMDIDRIKNLALGAPLRCEGNGAETLPFPVDLYETPDAFVIVADLPGVSKDDLKVQVVEDRLRISGVRRNPVTTEYLRSFRLPGPTAEVRARLKDGVLTVTLPKPDRMKSIHIPVTADANFTI</sequence>
<dbReference type="CDD" id="cd06464">
    <property type="entry name" value="ACD_sHsps-like"/>
    <property type="match status" value="1"/>
</dbReference>
<evidence type="ECO:0000313" key="5">
    <source>
        <dbReference type="Proteomes" id="UP000178606"/>
    </source>
</evidence>
<dbReference type="InterPro" id="IPR031107">
    <property type="entry name" value="Small_HSP"/>
</dbReference>
<proteinExistence type="inferred from homology"/>
<dbReference type="Pfam" id="PF00011">
    <property type="entry name" value="HSP20"/>
    <property type="match status" value="1"/>
</dbReference>
<dbReference type="PANTHER" id="PTHR11527">
    <property type="entry name" value="HEAT-SHOCK PROTEIN 20 FAMILY MEMBER"/>
    <property type="match status" value="1"/>
</dbReference>
<comment type="similarity">
    <text evidence="1 2">Belongs to the small heat shock protein (HSP20) family.</text>
</comment>
<evidence type="ECO:0000313" key="4">
    <source>
        <dbReference type="EMBL" id="OGG43977.1"/>
    </source>
</evidence>
<evidence type="ECO:0000259" key="3">
    <source>
        <dbReference type="PROSITE" id="PS01031"/>
    </source>
</evidence>
<name>A0A1F6C555_HANXR</name>
<dbReference type="AlphaFoldDB" id="A0A1F6C555"/>
<dbReference type="PROSITE" id="PS01031">
    <property type="entry name" value="SHSP"/>
    <property type="match status" value="1"/>
</dbReference>
<evidence type="ECO:0000256" key="1">
    <source>
        <dbReference type="PROSITE-ProRule" id="PRU00285"/>
    </source>
</evidence>
<accession>A0A1F6C555</accession>
<feature type="domain" description="SHSP" evidence="3">
    <location>
        <begin position="29"/>
        <end position="126"/>
    </location>
</feature>
<comment type="caution">
    <text evidence="4">The sequence shown here is derived from an EMBL/GenBank/DDBJ whole genome shotgun (WGS) entry which is preliminary data.</text>
</comment>
<gene>
    <name evidence="4" type="ORF">A3F84_13080</name>
</gene>
<dbReference type="EMBL" id="MFKF01000421">
    <property type="protein sequence ID" value="OGG43977.1"/>
    <property type="molecule type" value="Genomic_DNA"/>
</dbReference>
<dbReference type="Proteomes" id="UP000178606">
    <property type="component" value="Unassembled WGS sequence"/>
</dbReference>
<reference evidence="4 5" key="1">
    <citation type="journal article" date="2016" name="Nat. Commun.">
        <title>Thousands of microbial genomes shed light on interconnected biogeochemical processes in an aquifer system.</title>
        <authorList>
            <person name="Anantharaman K."/>
            <person name="Brown C.T."/>
            <person name="Hug L.A."/>
            <person name="Sharon I."/>
            <person name="Castelle C.J."/>
            <person name="Probst A.J."/>
            <person name="Thomas B.C."/>
            <person name="Singh A."/>
            <person name="Wilkins M.J."/>
            <person name="Karaoz U."/>
            <person name="Brodie E.L."/>
            <person name="Williams K.H."/>
            <person name="Hubbard S.S."/>
            <person name="Banfield J.F."/>
        </authorList>
    </citation>
    <scope>NUCLEOTIDE SEQUENCE [LARGE SCALE GENOMIC DNA]</scope>
    <source>
        <strain evidence="5">RIFCSPLOWO2_12_FULL_64_10</strain>
    </source>
</reference>
<evidence type="ECO:0000256" key="2">
    <source>
        <dbReference type="RuleBase" id="RU003616"/>
    </source>
</evidence>
<dbReference type="InterPro" id="IPR002068">
    <property type="entry name" value="A-crystallin/Hsp20_dom"/>
</dbReference>
<protein>
    <recommendedName>
        <fullName evidence="3">SHSP domain-containing protein</fullName>
    </recommendedName>
</protein>